<dbReference type="Pfam" id="PF10545">
    <property type="entry name" value="MADF_DNA_bdg"/>
    <property type="match status" value="1"/>
</dbReference>
<dbReference type="GeneID" id="125779503"/>
<evidence type="ECO:0000259" key="1">
    <source>
        <dbReference type="Pfam" id="PF10545"/>
    </source>
</evidence>
<dbReference type="SMART" id="SM00595">
    <property type="entry name" value="MADF"/>
    <property type="match status" value="1"/>
</dbReference>
<protein>
    <submittedName>
        <fullName evidence="3">Uncharacterized protein LOC125779503 isoform X1</fullName>
    </submittedName>
</protein>
<keyword evidence="2" id="KW-1185">Reference proteome</keyword>
<evidence type="ECO:0000313" key="2">
    <source>
        <dbReference type="Proteomes" id="UP001652620"/>
    </source>
</evidence>
<reference evidence="3" key="1">
    <citation type="submission" date="2025-08" db="UniProtKB">
        <authorList>
            <consortium name="RefSeq"/>
        </authorList>
    </citation>
    <scope>IDENTIFICATION</scope>
    <source>
        <tissue evidence="3">Adult</tissue>
    </source>
</reference>
<feature type="domain" description="MADF" evidence="1">
    <location>
        <begin position="12"/>
        <end position="99"/>
    </location>
</feature>
<evidence type="ECO:0000313" key="3">
    <source>
        <dbReference type="RefSeq" id="XP_049316817.1"/>
    </source>
</evidence>
<sequence length="190" mass="21956">MLNFTTLEKRQLVNCVKEWPKIWDISNTLHCNKNAVNQSWLHISDALYKSAWISMRESYRYHASVAHNNKSGSDGGEVLETPSFSENVDGEFAEEMSFLMNVAQKRNIFRRRFACIANVSLTSAIDSQHSCEYNPTPTKRERRLTSPRKNQAWSRLDNILKKQEEMLESRSNTTRSSPLTHKLFLVLIGC</sequence>
<dbReference type="RefSeq" id="XP_049316817.1">
    <property type="nucleotide sequence ID" value="XM_049460860.1"/>
</dbReference>
<name>A0ABM3K5S3_BACDO</name>
<accession>A0ABM3K5S3</accession>
<gene>
    <name evidence="3" type="primary">LOC125779503</name>
</gene>
<organism evidence="2 3">
    <name type="scientific">Bactrocera dorsalis</name>
    <name type="common">Oriental fruit fly</name>
    <name type="synonym">Dacus dorsalis</name>
    <dbReference type="NCBI Taxonomy" id="27457"/>
    <lineage>
        <taxon>Eukaryota</taxon>
        <taxon>Metazoa</taxon>
        <taxon>Ecdysozoa</taxon>
        <taxon>Arthropoda</taxon>
        <taxon>Hexapoda</taxon>
        <taxon>Insecta</taxon>
        <taxon>Pterygota</taxon>
        <taxon>Neoptera</taxon>
        <taxon>Endopterygota</taxon>
        <taxon>Diptera</taxon>
        <taxon>Brachycera</taxon>
        <taxon>Muscomorpha</taxon>
        <taxon>Tephritoidea</taxon>
        <taxon>Tephritidae</taxon>
        <taxon>Bactrocera</taxon>
        <taxon>Bactrocera</taxon>
    </lineage>
</organism>
<proteinExistence type="predicted"/>
<dbReference type="Proteomes" id="UP001652620">
    <property type="component" value="Chromosome 6"/>
</dbReference>
<dbReference type="InterPro" id="IPR006578">
    <property type="entry name" value="MADF-dom"/>
</dbReference>